<dbReference type="EMBL" id="ASXJ01000035">
    <property type="protein sequence ID" value="ERM03177.1"/>
    <property type="molecule type" value="Genomic_DNA"/>
</dbReference>
<reference evidence="1 2" key="1">
    <citation type="journal article" date="2014" name="FEMS Microbiol. Lett.">
        <title>Genome sequencing analysis reveals virulence-related gene content of Ochrobactrum intermedium strain 229E, a urease-positive strain isolated from the human gastric niche.</title>
        <authorList>
            <person name="Kulkarni G.J."/>
            <person name="Shetty S."/>
            <person name="Dharne M.S."/>
            <person name="Shouche Y.S."/>
        </authorList>
    </citation>
    <scope>NUCLEOTIDE SEQUENCE [LARGE SCALE GENOMIC DNA]</scope>
    <source>
        <strain evidence="1 2">229E</strain>
    </source>
</reference>
<proteinExistence type="predicted"/>
<sequence>MQTIEIASDEPLSGYLSRLAASRGVRLWDFRIHGSILARYNKKPRYYDHVSAVTGIEPDKLKRHDMVKIGGTFTTFGMTFDVKDIWAKSARACPCCIRDGHRPGDRAGRGPTTAQVRLDAPDAWPVRST</sequence>
<evidence type="ECO:0000313" key="2">
    <source>
        <dbReference type="Proteomes" id="UP000016842"/>
    </source>
</evidence>
<organism evidence="1 2">
    <name type="scientific">Brucella intermedia 229E</name>
    <dbReference type="NCBI Taxonomy" id="1337887"/>
    <lineage>
        <taxon>Bacteria</taxon>
        <taxon>Pseudomonadati</taxon>
        <taxon>Pseudomonadota</taxon>
        <taxon>Alphaproteobacteria</taxon>
        <taxon>Hyphomicrobiales</taxon>
        <taxon>Brucellaceae</taxon>
        <taxon>Brucella/Ochrobactrum group</taxon>
        <taxon>Brucella</taxon>
    </lineage>
</organism>
<evidence type="ECO:0000313" key="1">
    <source>
        <dbReference type="EMBL" id="ERM03177.1"/>
    </source>
</evidence>
<dbReference type="Proteomes" id="UP000016842">
    <property type="component" value="Unassembled WGS sequence"/>
</dbReference>
<gene>
    <name evidence="1" type="ORF">Q644_12740</name>
</gene>
<dbReference type="AlphaFoldDB" id="U4VJV6"/>
<accession>U4VJV6</accession>
<protein>
    <submittedName>
        <fullName evidence="1">Uncharacterized protein</fullName>
    </submittedName>
</protein>
<comment type="caution">
    <text evidence="1">The sequence shown here is derived from an EMBL/GenBank/DDBJ whole genome shotgun (WGS) entry which is preliminary data.</text>
</comment>
<name>U4VJV6_9HYPH</name>